<feature type="compositionally biased region" description="Pro residues" evidence="1">
    <location>
        <begin position="85"/>
        <end position="99"/>
    </location>
</feature>
<sequence length="178" mass="19749">MVNTKDDQKQATEQTKTNPQTANKELVTTVFTCTNQPNTVPGPNYTQVLHFSCGPLDPSCPASPYMTIFETIPEPLPEHKVSIDPPTPPPPSHPTPDPPPANNDFVTMICYRPTLSMVPPTYTKGTFLSYHALAPHPLRALCGACLIVFGYLIHFIMNCLCSCCICFDYNRVTRLSEY</sequence>
<keyword evidence="2" id="KW-0812">Transmembrane</keyword>
<keyword evidence="4" id="KW-1185">Reference proteome</keyword>
<keyword evidence="2" id="KW-1133">Transmembrane helix</keyword>
<feature type="region of interest" description="Disordered" evidence="1">
    <location>
        <begin position="1"/>
        <end position="23"/>
    </location>
</feature>
<accession>A0ABQ7PZ59</accession>
<dbReference type="Proteomes" id="UP000823941">
    <property type="component" value="Chromosome 24"/>
</dbReference>
<evidence type="ECO:0000313" key="4">
    <source>
        <dbReference type="Proteomes" id="UP000823941"/>
    </source>
</evidence>
<organism evidence="3 4">
    <name type="scientific">Plutella xylostella</name>
    <name type="common">Diamondback moth</name>
    <name type="synonym">Plutella maculipennis</name>
    <dbReference type="NCBI Taxonomy" id="51655"/>
    <lineage>
        <taxon>Eukaryota</taxon>
        <taxon>Metazoa</taxon>
        <taxon>Ecdysozoa</taxon>
        <taxon>Arthropoda</taxon>
        <taxon>Hexapoda</taxon>
        <taxon>Insecta</taxon>
        <taxon>Pterygota</taxon>
        <taxon>Neoptera</taxon>
        <taxon>Endopterygota</taxon>
        <taxon>Lepidoptera</taxon>
        <taxon>Glossata</taxon>
        <taxon>Ditrysia</taxon>
        <taxon>Yponomeutoidea</taxon>
        <taxon>Plutellidae</taxon>
        <taxon>Plutella</taxon>
    </lineage>
</organism>
<proteinExistence type="predicted"/>
<evidence type="ECO:0000256" key="2">
    <source>
        <dbReference type="SAM" id="Phobius"/>
    </source>
</evidence>
<dbReference type="EMBL" id="JAHIBW010000024">
    <property type="protein sequence ID" value="KAG7298271.1"/>
    <property type="molecule type" value="Genomic_DNA"/>
</dbReference>
<name>A0ABQ7PZ59_PLUXY</name>
<keyword evidence="2" id="KW-0472">Membrane</keyword>
<feature type="compositionally biased region" description="Polar residues" evidence="1">
    <location>
        <begin position="11"/>
        <end position="23"/>
    </location>
</feature>
<feature type="compositionally biased region" description="Basic and acidic residues" evidence="1">
    <location>
        <begin position="1"/>
        <end position="10"/>
    </location>
</feature>
<reference evidence="3 4" key="1">
    <citation type="submission" date="2021-06" db="EMBL/GenBank/DDBJ databases">
        <title>A haploid diamondback moth (Plutella xylostella L.) genome assembly resolves 31 chromosomes and identifies a diamide resistance mutation.</title>
        <authorList>
            <person name="Ward C.M."/>
            <person name="Perry K.D."/>
            <person name="Baker G."/>
            <person name="Powis K."/>
            <person name="Heckel D.G."/>
            <person name="Baxter S.W."/>
        </authorList>
    </citation>
    <scope>NUCLEOTIDE SEQUENCE [LARGE SCALE GENOMIC DNA]</scope>
    <source>
        <strain evidence="3 4">LV</strain>
        <tissue evidence="3">Single pupa</tissue>
    </source>
</reference>
<feature type="region of interest" description="Disordered" evidence="1">
    <location>
        <begin position="77"/>
        <end position="99"/>
    </location>
</feature>
<comment type="caution">
    <text evidence="3">The sequence shown here is derived from an EMBL/GenBank/DDBJ whole genome shotgun (WGS) entry which is preliminary data.</text>
</comment>
<protein>
    <submittedName>
        <fullName evidence="3">Uncharacterized protein</fullName>
    </submittedName>
</protein>
<gene>
    <name evidence="3" type="ORF">JYU34_017859</name>
</gene>
<evidence type="ECO:0000313" key="3">
    <source>
        <dbReference type="EMBL" id="KAG7298271.1"/>
    </source>
</evidence>
<feature type="transmembrane region" description="Helical" evidence="2">
    <location>
        <begin position="138"/>
        <end position="157"/>
    </location>
</feature>
<evidence type="ECO:0000256" key="1">
    <source>
        <dbReference type="SAM" id="MobiDB-lite"/>
    </source>
</evidence>